<keyword evidence="1" id="KW-1133">Transmembrane helix</keyword>
<feature type="transmembrane region" description="Helical" evidence="1">
    <location>
        <begin position="38"/>
        <end position="62"/>
    </location>
</feature>
<evidence type="ECO:0000313" key="2">
    <source>
        <dbReference type="EMBL" id="KAA9340900.1"/>
    </source>
</evidence>
<name>A0A5N1J7W2_9BACT</name>
<keyword evidence="1" id="KW-0812">Transmembrane</keyword>
<sequence length="158" mass="17712">MSVADDAKKLKWVESVSRLMDSQFKLPGTNFRFGLDPILGLVPFLGDISTFAVSGALVLTMARHGASRNVVIRMVVNIILDLIIGSIPLVGAIFDFTYKANDKNVRLLRRHYQEGKYQGAGNGFLAAVIITMLLFLGLVMYGLIKVISWVYHYFQQQW</sequence>
<dbReference type="Pfam" id="PF13430">
    <property type="entry name" value="DUF4112"/>
    <property type="match status" value="1"/>
</dbReference>
<keyword evidence="1" id="KW-0472">Membrane</keyword>
<evidence type="ECO:0000256" key="1">
    <source>
        <dbReference type="SAM" id="Phobius"/>
    </source>
</evidence>
<organism evidence="2 3">
    <name type="scientific">Adhaeribacter soli</name>
    <dbReference type="NCBI Taxonomy" id="2607655"/>
    <lineage>
        <taxon>Bacteria</taxon>
        <taxon>Pseudomonadati</taxon>
        <taxon>Bacteroidota</taxon>
        <taxon>Cytophagia</taxon>
        <taxon>Cytophagales</taxon>
        <taxon>Hymenobacteraceae</taxon>
        <taxon>Adhaeribacter</taxon>
    </lineage>
</organism>
<dbReference type="AlphaFoldDB" id="A0A5N1J7W2"/>
<accession>A0A5N1J7W2</accession>
<feature type="transmembrane region" description="Helical" evidence="1">
    <location>
        <begin position="124"/>
        <end position="144"/>
    </location>
</feature>
<dbReference type="RefSeq" id="WP_150902827.1">
    <property type="nucleotide sequence ID" value="NZ_VTWT01000002.1"/>
</dbReference>
<reference evidence="2 3" key="1">
    <citation type="submission" date="2019-09" db="EMBL/GenBank/DDBJ databases">
        <title>Genome sequence of Adhaeribacter sp. M2.</title>
        <authorList>
            <person name="Srinivasan S."/>
        </authorList>
    </citation>
    <scope>NUCLEOTIDE SEQUENCE [LARGE SCALE GENOMIC DNA]</scope>
    <source>
        <strain evidence="2 3">M2</strain>
    </source>
</reference>
<keyword evidence="3" id="KW-1185">Reference proteome</keyword>
<proteinExistence type="predicted"/>
<dbReference type="InterPro" id="IPR025187">
    <property type="entry name" value="DUF4112"/>
</dbReference>
<dbReference type="PANTHER" id="PTHR35519:SF2">
    <property type="entry name" value="PH DOMAIN PROTEIN"/>
    <property type="match status" value="1"/>
</dbReference>
<protein>
    <submittedName>
        <fullName evidence="2">DUF4112 domain-containing protein</fullName>
    </submittedName>
</protein>
<dbReference type="PANTHER" id="PTHR35519">
    <property type="entry name" value="MEMBRANE PROTEINS"/>
    <property type="match status" value="1"/>
</dbReference>
<comment type="caution">
    <text evidence="2">The sequence shown here is derived from an EMBL/GenBank/DDBJ whole genome shotgun (WGS) entry which is preliminary data.</text>
</comment>
<dbReference type="Proteomes" id="UP000326570">
    <property type="component" value="Unassembled WGS sequence"/>
</dbReference>
<feature type="transmembrane region" description="Helical" evidence="1">
    <location>
        <begin position="74"/>
        <end position="94"/>
    </location>
</feature>
<evidence type="ECO:0000313" key="3">
    <source>
        <dbReference type="Proteomes" id="UP000326570"/>
    </source>
</evidence>
<gene>
    <name evidence="2" type="ORF">F0P94_05570</name>
</gene>
<dbReference type="EMBL" id="VTWT01000002">
    <property type="protein sequence ID" value="KAA9340900.1"/>
    <property type="molecule type" value="Genomic_DNA"/>
</dbReference>